<gene>
    <name evidence="4" type="primary">ureD</name>
    <name evidence="5" type="ORF">BFR47_01125</name>
</gene>
<dbReference type="GO" id="GO:0016151">
    <property type="term" value="F:nickel cation binding"/>
    <property type="evidence" value="ECO:0007669"/>
    <property type="project" value="UniProtKB-UniRule"/>
</dbReference>
<evidence type="ECO:0000313" key="5">
    <source>
        <dbReference type="EMBL" id="OIN12323.1"/>
    </source>
</evidence>
<comment type="subunit">
    <text evidence="4">UreD, UreF and UreG form a complex that acts as a GTP-hydrolysis-dependent molecular chaperone, activating the urease apoprotein by helping to assemble the nickel containing metallocenter of UreC. The UreE protein probably delivers the nickel.</text>
</comment>
<comment type="function">
    <text evidence="4">Required for maturation of urease via the functional incorporation of the urease nickel metallocenter.</text>
</comment>
<evidence type="ECO:0000256" key="2">
    <source>
        <dbReference type="ARBA" id="ARBA00022988"/>
    </source>
</evidence>
<comment type="subcellular location">
    <subcellularLocation>
        <location evidence="4">Cytoplasm</location>
    </subcellularLocation>
</comment>
<organism evidence="5 6">
    <name type="scientific">Oceanisphaera psychrotolerans</name>
    <dbReference type="NCBI Taxonomy" id="1414654"/>
    <lineage>
        <taxon>Bacteria</taxon>
        <taxon>Pseudomonadati</taxon>
        <taxon>Pseudomonadota</taxon>
        <taxon>Gammaproteobacteria</taxon>
        <taxon>Aeromonadales</taxon>
        <taxon>Aeromonadaceae</taxon>
        <taxon>Oceanisphaera</taxon>
    </lineage>
</organism>
<accession>A0A1J4QEW4</accession>
<dbReference type="HAMAP" id="MF_01384">
    <property type="entry name" value="UreD"/>
    <property type="match status" value="1"/>
</dbReference>
<proteinExistence type="inferred from homology"/>
<evidence type="ECO:0000256" key="1">
    <source>
        <dbReference type="ARBA" id="ARBA00007177"/>
    </source>
</evidence>
<reference evidence="5 6" key="1">
    <citation type="submission" date="2016-07" db="EMBL/GenBank/DDBJ databases">
        <title>Draft Genome Sequence of Oceanisphaera psychrotolerans, isolated from coastal sediment samples.</title>
        <authorList>
            <person name="Zhuo S."/>
            <person name="Ruan Z."/>
        </authorList>
    </citation>
    <scope>NUCLEOTIDE SEQUENCE [LARGE SCALE GENOMIC DNA]</scope>
    <source>
        <strain evidence="5 6">LAM-WHM-ZC</strain>
    </source>
</reference>
<dbReference type="Proteomes" id="UP000243073">
    <property type="component" value="Unassembled WGS sequence"/>
</dbReference>
<dbReference type="EMBL" id="MDKE01000011">
    <property type="protein sequence ID" value="OIN12323.1"/>
    <property type="molecule type" value="Genomic_DNA"/>
</dbReference>
<dbReference type="OrthoDB" id="9798842at2"/>
<evidence type="ECO:0000256" key="3">
    <source>
        <dbReference type="ARBA" id="ARBA00023186"/>
    </source>
</evidence>
<dbReference type="Pfam" id="PF01774">
    <property type="entry name" value="UreD"/>
    <property type="match status" value="1"/>
</dbReference>
<keyword evidence="6" id="KW-1185">Reference proteome</keyword>
<evidence type="ECO:0000313" key="6">
    <source>
        <dbReference type="Proteomes" id="UP000243073"/>
    </source>
</evidence>
<keyword evidence="4" id="KW-0963">Cytoplasm</keyword>
<dbReference type="PANTHER" id="PTHR33643">
    <property type="entry name" value="UREASE ACCESSORY PROTEIN D"/>
    <property type="match status" value="1"/>
</dbReference>
<dbReference type="STRING" id="1414654.BFR47_01125"/>
<keyword evidence="3 4" id="KW-0143">Chaperone</keyword>
<comment type="caution">
    <text evidence="5">The sequence shown here is derived from an EMBL/GenBank/DDBJ whole genome shotgun (WGS) entry which is preliminary data.</text>
</comment>
<name>A0A1J4QEW4_9GAMM</name>
<dbReference type="AlphaFoldDB" id="A0A1J4QEW4"/>
<protein>
    <recommendedName>
        <fullName evidence="4">Urease accessory protein UreD</fullName>
    </recommendedName>
</protein>
<dbReference type="InterPro" id="IPR002669">
    <property type="entry name" value="UreD"/>
</dbReference>
<sequence length="290" mass="32125">MTQAAHTSSPAPVAGYGLERRWLAELTLGFAPSGPRTALAEMRFHGPLRVQRPFYPEGPVCHVYLLHPPGGLVSGDRLGIDIACRPGSHALVTTPSAGKIYQSDSDNGEQHQQIRVRVDGGVCEWLPQETIVFNGANGRLSTRIDVDANSRFIGWDLFCLGRPACDERFERGQLQQQLQLWCDGEPLYLERQQVAGGSALLDQRYGFGGQVLVGTLLACGFEAEPEALIAELRAQLDTTRLSVTYRNRVLVIRYLGDDGEHARTQFTLAWQLIRPELLGLPARIPRIWLT</sequence>
<dbReference type="PANTHER" id="PTHR33643:SF1">
    <property type="entry name" value="UREASE ACCESSORY PROTEIN D"/>
    <property type="match status" value="1"/>
</dbReference>
<comment type="similarity">
    <text evidence="1 4">Belongs to the UreD family.</text>
</comment>
<dbReference type="GO" id="GO:0005737">
    <property type="term" value="C:cytoplasm"/>
    <property type="evidence" value="ECO:0007669"/>
    <property type="project" value="UniProtKB-SubCell"/>
</dbReference>
<dbReference type="RefSeq" id="WP_071472098.1">
    <property type="nucleotide sequence ID" value="NZ_MDKE01000011.1"/>
</dbReference>
<evidence type="ECO:0000256" key="4">
    <source>
        <dbReference type="HAMAP-Rule" id="MF_01384"/>
    </source>
</evidence>
<keyword evidence="2 4" id="KW-0996">Nickel insertion</keyword>